<gene>
    <name evidence="1" type="ORF">LHCIRMBIA951_00834</name>
</gene>
<protein>
    <submittedName>
        <fullName evidence="1">Phage protein</fullName>
    </submittedName>
</protein>
<name>U6F3B4_LACHE</name>
<dbReference type="AlphaFoldDB" id="U6F3B4"/>
<dbReference type="Proteomes" id="UP000017248">
    <property type="component" value="Unassembled WGS sequence"/>
</dbReference>
<dbReference type="EMBL" id="CBUK010000083">
    <property type="protein sequence ID" value="CDI58602.1"/>
    <property type="molecule type" value="Genomic_DNA"/>
</dbReference>
<sequence>MRRTESVDTINQDTYRVGRIDYHSRSSTDFGMKILFPTFNPPAPTPSKQALTIPGANGDYSDGAHTYGAVDVQVGVVIRIPKRYKEYGWFEGWSLLKSDITNWLYGDPGWLKFELDPDYLYSAEVMSAPQFTPVNSERINATITFHLQPFKFEADSLKWKPLELGTTIAYNKENTNVRPDWHINGTGSFLLKVNGVPYEFDDLDGDIYLIGDESNAYIADPDKINAENELLNTHLRLANNEAPELLCVGNGENTIEFEKIDADATLNKFEFKPKYRRLI</sequence>
<proteinExistence type="predicted"/>
<reference evidence="1" key="1">
    <citation type="submission" date="2013-09" db="EMBL/GenBank/DDBJ databases">
        <title>Draft Genome Sequence of five Lactobacillus helveticus strains CIRM-BIA 101T, 103, 104, 951 and 953 isolated from milk product.</title>
        <authorList>
            <person name="Valence F."/>
            <person name="Chuat V."/>
            <person name="Ma L."/>
            <person name="Creno S."/>
            <person name="Falentin H."/>
            <person name="Lortal S."/>
            <person name="Bizet C."/>
            <person name="Clermont D."/>
            <person name="Loux V."/>
            <person name="Bouchier C."/>
            <person name="Cousin S."/>
        </authorList>
    </citation>
    <scope>NUCLEOTIDE SEQUENCE [LARGE SCALE GENOMIC DNA]</scope>
    <source>
        <strain evidence="1">CIRM-BIA 951</strain>
    </source>
</reference>
<evidence type="ECO:0000313" key="2">
    <source>
        <dbReference type="Proteomes" id="UP000017248"/>
    </source>
</evidence>
<comment type="caution">
    <text evidence="1">The sequence shown here is derived from an EMBL/GenBank/DDBJ whole genome shotgun (WGS) entry which is preliminary data.</text>
</comment>
<organism evidence="1 2">
    <name type="scientific">Lactobacillus helveticus CIRM-BIA 951</name>
    <dbReference type="NCBI Taxonomy" id="1226334"/>
    <lineage>
        <taxon>Bacteria</taxon>
        <taxon>Bacillati</taxon>
        <taxon>Bacillota</taxon>
        <taxon>Bacilli</taxon>
        <taxon>Lactobacillales</taxon>
        <taxon>Lactobacillaceae</taxon>
        <taxon>Lactobacillus</taxon>
    </lineage>
</organism>
<accession>U6F3B4</accession>
<dbReference type="Gene3D" id="2.40.30.200">
    <property type="match status" value="1"/>
</dbReference>
<keyword evidence="2" id="KW-1185">Reference proteome</keyword>
<dbReference type="HOGENOM" id="CLU_1097489_0_0_9"/>
<dbReference type="RefSeq" id="WP_023190942.1">
    <property type="nucleotide sequence ID" value="NZ_HG530838.1"/>
</dbReference>
<evidence type="ECO:0000313" key="1">
    <source>
        <dbReference type="EMBL" id="CDI58602.1"/>
    </source>
</evidence>